<keyword evidence="1" id="KW-0808">Transferase</keyword>
<evidence type="ECO:0000256" key="3">
    <source>
        <dbReference type="ARBA" id="ARBA00023015"/>
    </source>
</evidence>
<dbReference type="GO" id="GO:0003723">
    <property type="term" value="F:RNA binding"/>
    <property type="evidence" value="ECO:0007669"/>
    <property type="project" value="InterPro"/>
</dbReference>
<keyword evidence="4" id="KW-0804">Transcription</keyword>
<comment type="caution">
    <text evidence="6">The sequence shown here is derived from an EMBL/GenBank/DDBJ whole genome shotgun (WGS) entry which is preliminary data.</text>
</comment>
<dbReference type="OrthoDB" id="7466251at2"/>
<name>A0A4S8N4I4_9ACTN</name>
<dbReference type="PROSITE" id="PS50921">
    <property type="entry name" value="ANTAR"/>
    <property type="match status" value="1"/>
</dbReference>
<dbReference type="InterPro" id="IPR011006">
    <property type="entry name" value="CheY-like_superfamily"/>
</dbReference>
<evidence type="ECO:0000313" key="7">
    <source>
        <dbReference type="Proteomes" id="UP000307087"/>
    </source>
</evidence>
<dbReference type="SMART" id="SM01012">
    <property type="entry name" value="ANTAR"/>
    <property type="match status" value="1"/>
</dbReference>
<keyword evidence="2" id="KW-0418">Kinase</keyword>
<reference evidence="6 7" key="1">
    <citation type="journal article" date="2009" name="Int. J. Syst. Evol. Microbiol.">
        <title>Nocardioides caeni sp. nov., isolated from wastewater.</title>
        <authorList>
            <person name="Yoon J.H."/>
            <person name="Kang S.J."/>
            <person name="Park S."/>
            <person name="Kim W."/>
            <person name="Oh T.K."/>
        </authorList>
    </citation>
    <scope>NUCLEOTIDE SEQUENCE [LARGE SCALE GENOMIC DNA]</scope>
    <source>
        <strain evidence="6 7">DSM 23134</strain>
    </source>
</reference>
<evidence type="ECO:0000256" key="2">
    <source>
        <dbReference type="ARBA" id="ARBA00022777"/>
    </source>
</evidence>
<dbReference type="InterPro" id="IPR012074">
    <property type="entry name" value="GAF_ANTAR"/>
</dbReference>
<dbReference type="Pfam" id="PF03861">
    <property type="entry name" value="ANTAR"/>
    <property type="match status" value="1"/>
</dbReference>
<feature type="domain" description="ANTAR" evidence="5">
    <location>
        <begin position="166"/>
        <end position="227"/>
    </location>
</feature>
<dbReference type="Gene3D" id="3.30.450.40">
    <property type="match status" value="1"/>
</dbReference>
<dbReference type="Proteomes" id="UP000307087">
    <property type="component" value="Unassembled WGS sequence"/>
</dbReference>
<evidence type="ECO:0000313" key="6">
    <source>
        <dbReference type="EMBL" id="THV10481.1"/>
    </source>
</evidence>
<dbReference type="InterPro" id="IPR029016">
    <property type="entry name" value="GAF-like_dom_sf"/>
</dbReference>
<dbReference type="InterPro" id="IPR003018">
    <property type="entry name" value="GAF"/>
</dbReference>
<protein>
    <submittedName>
        <fullName evidence="6">GAF and ANTAR domain-containing protein</fullName>
    </submittedName>
</protein>
<keyword evidence="3" id="KW-0805">Transcription regulation</keyword>
<accession>A0A4S8N4I4</accession>
<dbReference type="GO" id="GO:0016301">
    <property type="term" value="F:kinase activity"/>
    <property type="evidence" value="ECO:0007669"/>
    <property type="project" value="UniProtKB-KW"/>
</dbReference>
<organism evidence="6 7">
    <name type="scientific">Nocardioides caeni</name>
    <dbReference type="NCBI Taxonomy" id="574700"/>
    <lineage>
        <taxon>Bacteria</taxon>
        <taxon>Bacillati</taxon>
        <taxon>Actinomycetota</taxon>
        <taxon>Actinomycetes</taxon>
        <taxon>Propionibacteriales</taxon>
        <taxon>Nocardioidaceae</taxon>
        <taxon>Nocardioides</taxon>
    </lineage>
</organism>
<dbReference type="Pfam" id="PF13185">
    <property type="entry name" value="GAF_2"/>
    <property type="match status" value="1"/>
</dbReference>
<evidence type="ECO:0000256" key="1">
    <source>
        <dbReference type="ARBA" id="ARBA00022679"/>
    </source>
</evidence>
<evidence type="ECO:0000259" key="5">
    <source>
        <dbReference type="PROSITE" id="PS50921"/>
    </source>
</evidence>
<dbReference type="AlphaFoldDB" id="A0A4S8N4I4"/>
<dbReference type="SUPFAM" id="SSF52172">
    <property type="entry name" value="CheY-like"/>
    <property type="match status" value="1"/>
</dbReference>
<evidence type="ECO:0000256" key="4">
    <source>
        <dbReference type="ARBA" id="ARBA00023163"/>
    </source>
</evidence>
<dbReference type="RefSeq" id="WP_136563559.1">
    <property type="nucleotide sequence ID" value="NZ_BAABLS010000006.1"/>
</dbReference>
<keyword evidence="7" id="KW-1185">Reference proteome</keyword>
<gene>
    <name evidence="6" type="ORF">E9934_14225</name>
</gene>
<dbReference type="InterPro" id="IPR005561">
    <property type="entry name" value="ANTAR"/>
</dbReference>
<sequence>MTDEGSREAAHFARLSADLLPDLDPEATGERVCRLALVTVPAGDFCSLTVRRRRGRLETLAETDELAGQCDALQYELGEGPCMESALEDQPFLVPSTATDPRWPRWGPKVAELGAHGIVSVQLKAPPWQRSPEPLGAINIYCRERGVLSEEDLRRARLFAVPAAQALALTRLARGLDEAVESRHRIGLAQGILMQRFGIDPDAAFGLLERRASESNTKLRDVAAEIVAEGGLPQADNARPRG</sequence>
<dbReference type="Gene3D" id="1.10.10.10">
    <property type="entry name" value="Winged helix-like DNA-binding domain superfamily/Winged helix DNA-binding domain"/>
    <property type="match status" value="1"/>
</dbReference>
<proteinExistence type="predicted"/>
<dbReference type="InterPro" id="IPR036388">
    <property type="entry name" value="WH-like_DNA-bd_sf"/>
</dbReference>
<dbReference type="PIRSF" id="PIRSF036625">
    <property type="entry name" value="GAF_ANTAR"/>
    <property type="match status" value="1"/>
</dbReference>
<dbReference type="SUPFAM" id="SSF55781">
    <property type="entry name" value="GAF domain-like"/>
    <property type="match status" value="1"/>
</dbReference>
<dbReference type="EMBL" id="STGW01000010">
    <property type="protein sequence ID" value="THV10481.1"/>
    <property type="molecule type" value="Genomic_DNA"/>
</dbReference>